<reference evidence="6 7" key="1">
    <citation type="submission" date="2018-03" db="EMBL/GenBank/DDBJ databases">
        <title>Genomic Encyclopedia of Type Strains, Phase III (KMG-III): the genomes of soil and plant-associated and newly described type strains.</title>
        <authorList>
            <person name="Whitman W."/>
        </authorList>
    </citation>
    <scope>NUCLEOTIDE SEQUENCE [LARGE SCALE GENOMIC DNA]</scope>
    <source>
        <strain evidence="6 7">CGMCC 4.7125</strain>
    </source>
</reference>
<dbReference type="Proteomes" id="UP000238362">
    <property type="component" value="Unassembled WGS sequence"/>
</dbReference>
<organism evidence="6 7">
    <name type="scientific">Prauserella shujinwangii</name>
    <dbReference type="NCBI Taxonomy" id="1453103"/>
    <lineage>
        <taxon>Bacteria</taxon>
        <taxon>Bacillati</taxon>
        <taxon>Actinomycetota</taxon>
        <taxon>Actinomycetes</taxon>
        <taxon>Pseudonocardiales</taxon>
        <taxon>Pseudonocardiaceae</taxon>
        <taxon>Prauserella</taxon>
    </lineage>
</organism>
<dbReference type="InterPro" id="IPR003018">
    <property type="entry name" value="GAF"/>
</dbReference>
<evidence type="ECO:0000256" key="2">
    <source>
        <dbReference type="ARBA" id="ARBA00022777"/>
    </source>
</evidence>
<dbReference type="Pfam" id="PF13185">
    <property type="entry name" value="GAF_2"/>
    <property type="match status" value="1"/>
</dbReference>
<dbReference type="GO" id="GO:0016301">
    <property type="term" value="F:kinase activity"/>
    <property type="evidence" value="ECO:0007669"/>
    <property type="project" value="UniProtKB-KW"/>
</dbReference>
<dbReference type="GO" id="GO:0003723">
    <property type="term" value="F:RNA binding"/>
    <property type="evidence" value="ECO:0007669"/>
    <property type="project" value="InterPro"/>
</dbReference>
<dbReference type="EMBL" id="PVNH01000010">
    <property type="protein sequence ID" value="PRX44990.1"/>
    <property type="molecule type" value="Genomic_DNA"/>
</dbReference>
<dbReference type="PIRSF" id="PIRSF036625">
    <property type="entry name" value="GAF_ANTAR"/>
    <property type="match status" value="1"/>
</dbReference>
<keyword evidence="3" id="KW-0805">Transcription regulation</keyword>
<keyword evidence="7" id="KW-1185">Reference proteome</keyword>
<dbReference type="InterPro" id="IPR012074">
    <property type="entry name" value="GAF_ANTAR"/>
</dbReference>
<accession>A0A2T0LP10</accession>
<evidence type="ECO:0000313" key="6">
    <source>
        <dbReference type="EMBL" id="PRX44990.1"/>
    </source>
</evidence>
<keyword evidence="2" id="KW-0418">Kinase</keyword>
<keyword evidence="1" id="KW-0808">Transferase</keyword>
<dbReference type="InterPro" id="IPR005561">
    <property type="entry name" value="ANTAR"/>
</dbReference>
<dbReference type="Pfam" id="PF03861">
    <property type="entry name" value="ANTAR"/>
    <property type="match status" value="1"/>
</dbReference>
<dbReference type="InterPro" id="IPR036388">
    <property type="entry name" value="WH-like_DNA-bd_sf"/>
</dbReference>
<proteinExistence type="predicted"/>
<feature type="domain" description="ANTAR" evidence="5">
    <location>
        <begin position="192"/>
        <end position="253"/>
    </location>
</feature>
<dbReference type="AlphaFoldDB" id="A0A2T0LP10"/>
<gene>
    <name evidence="6" type="ORF">B0I33_11089</name>
</gene>
<protein>
    <submittedName>
        <fullName evidence="6">GAF domain-containing protein</fullName>
    </submittedName>
</protein>
<evidence type="ECO:0000259" key="5">
    <source>
        <dbReference type="PROSITE" id="PS50921"/>
    </source>
</evidence>
<sequence length="259" mass="27927">MSRIVAEREWELERERFHDDATPLNGPLAGEFVDLAARLLAARTVPDVLDNVVDTARRVVPGADLASITLRNSRGEYSTPVRTDPVAAELDHLQYRTGEGPCVHAADPAGDGTARSDELASGERWPRWGPAAAELGVHAVLSTALLPVSDLPRAGALNLYSYRAHGLDAADRDIALVLASHAAIALHAVRTASAADLESAQLREALQSRDVIGQAKGILMERRGVSADEAFDILRRSSQELNVRLADLARTLAERRAEL</sequence>
<dbReference type="Gene3D" id="3.30.450.40">
    <property type="match status" value="1"/>
</dbReference>
<evidence type="ECO:0000256" key="1">
    <source>
        <dbReference type="ARBA" id="ARBA00022679"/>
    </source>
</evidence>
<keyword evidence="4" id="KW-0804">Transcription</keyword>
<dbReference type="PROSITE" id="PS50921">
    <property type="entry name" value="ANTAR"/>
    <property type="match status" value="1"/>
</dbReference>
<dbReference type="SMART" id="SM01012">
    <property type="entry name" value="ANTAR"/>
    <property type="match status" value="1"/>
</dbReference>
<dbReference type="InterPro" id="IPR029016">
    <property type="entry name" value="GAF-like_dom_sf"/>
</dbReference>
<comment type="caution">
    <text evidence="6">The sequence shown here is derived from an EMBL/GenBank/DDBJ whole genome shotgun (WGS) entry which is preliminary data.</text>
</comment>
<dbReference type="SUPFAM" id="SSF52172">
    <property type="entry name" value="CheY-like"/>
    <property type="match status" value="1"/>
</dbReference>
<dbReference type="InterPro" id="IPR011006">
    <property type="entry name" value="CheY-like_superfamily"/>
</dbReference>
<dbReference type="Gene3D" id="1.10.10.10">
    <property type="entry name" value="Winged helix-like DNA-binding domain superfamily/Winged helix DNA-binding domain"/>
    <property type="match status" value="1"/>
</dbReference>
<evidence type="ECO:0000256" key="3">
    <source>
        <dbReference type="ARBA" id="ARBA00023015"/>
    </source>
</evidence>
<name>A0A2T0LP10_9PSEU</name>
<evidence type="ECO:0000256" key="4">
    <source>
        <dbReference type="ARBA" id="ARBA00023163"/>
    </source>
</evidence>
<evidence type="ECO:0000313" key="7">
    <source>
        <dbReference type="Proteomes" id="UP000238362"/>
    </source>
</evidence>
<dbReference type="SUPFAM" id="SSF55781">
    <property type="entry name" value="GAF domain-like"/>
    <property type="match status" value="1"/>
</dbReference>